<evidence type="ECO:0000256" key="1">
    <source>
        <dbReference type="ARBA" id="ARBA00022614"/>
    </source>
</evidence>
<evidence type="ECO:0008006" key="7">
    <source>
        <dbReference type="Google" id="ProtNLM"/>
    </source>
</evidence>
<evidence type="ECO:0000256" key="2">
    <source>
        <dbReference type="ARBA" id="ARBA00022821"/>
    </source>
</evidence>
<dbReference type="PANTHER" id="PTHR36766">
    <property type="entry name" value="PLANT BROAD-SPECTRUM MILDEW RESISTANCE PROTEIN RPW8"/>
    <property type="match status" value="1"/>
</dbReference>
<feature type="domain" description="NB-ARC" evidence="3">
    <location>
        <begin position="5"/>
        <end position="56"/>
    </location>
</feature>
<dbReference type="Gene3D" id="3.80.10.10">
    <property type="entry name" value="Ribonuclease Inhibitor"/>
    <property type="match status" value="3"/>
</dbReference>
<dbReference type="InterPro" id="IPR027417">
    <property type="entry name" value="P-loop_NTPase"/>
</dbReference>
<dbReference type="AlphaFoldDB" id="A0A6A1UJM3"/>
<dbReference type="GO" id="GO:0006952">
    <property type="term" value="P:defense response"/>
    <property type="evidence" value="ECO:0007669"/>
    <property type="project" value="UniProtKB-KW"/>
</dbReference>
<dbReference type="OrthoDB" id="1896560at2759"/>
<reference evidence="5 6" key="1">
    <citation type="journal article" date="2019" name="Plant Biotechnol. J.">
        <title>The red bayberry genome and genetic basis of sex determination.</title>
        <authorList>
            <person name="Jia H.M."/>
            <person name="Jia H.J."/>
            <person name="Cai Q.L."/>
            <person name="Wang Y."/>
            <person name="Zhao H.B."/>
            <person name="Yang W.F."/>
            <person name="Wang G.Y."/>
            <person name="Li Y.H."/>
            <person name="Zhan D.L."/>
            <person name="Shen Y.T."/>
            <person name="Niu Q.F."/>
            <person name="Chang L."/>
            <person name="Qiu J."/>
            <person name="Zhao L."/>
            <person name="Xie H.B."/>
            <person name="Fu W.Y."/>
            <person name="Jin J."/>
            <person name="Li X.W."/>
            <person name="Jiao Y."/>
            <person name="Zhou C.C."/>
            <person name="Tu T."/>
            <person name="Chai C.Y."/>
            <person name="Gao J.L."/>
            <person name="Fan L.J."/>
            <person name="van de Weg E."/>
            <person name="Wang J.Y."/>
            <person name="Gao Z.S."/>
        </authorList>
    </citation>
    <scope>NUCLEOTIDE SEQUENCE [LARGE SCALE GENOMIC DNA]</scope>
    <source>
        <tissue evidence="5">Leaves</tissue>
    </source>
</reference>
<dbReference type="Proteomes" id="UP000516437">
    <property type="component" value="Unassembled WGS sequence"/>
</dbReference>
<organism evidence="5 6">
    <name type="scientific">Morella rubra</name>
    <name type="common">Chinese bayberry</name>
    <dbReference type="NCBI Taxonomy" id="262757"/>
    <lineage>
        <taxon>Eukaryota</taxon>
        <taxon>Viridiplantae</taxon>
        <taxon>Streptophyta</taxon>
        <taxon>Embryophyta</taxon>
        <taxon>Tracheophyta</taxon>
        <taxon>Spermatophyta</taxon>
        <taxon>Magnoliopsida</taxon>
        <taxon>eudicotyledons</taxon>
        <taxon>Gunneridae</taxon>
        <taxon>Pentapetalae</taxon>
        <taxon>rosids</taxon>
        <taxon>fabids</taxon>
        <taxon>Fagales</taxon>
        <taxon>Myricaceae</taxon>
        <taxon>Morella</taxon>
    </lineage>
</organism>
<dbReference type="Pfam" id="PF00931">
    <property type="entry name" value="NB-ARC"/>
    <property type="match status" value="2"/>
</dbReference>
<dbReference type="PRINTS" id="PR00364">
    <property type="entry name" value="DISEASERSIST"/>
</dbReference>
<dbReference type="Pfam" id="PF25019">
    <property type="entry name" value="LRR_R13L1-DRL21"/>
    <property type="match status" value="1"/>
</dbReference>
<evidence type="ECO:0000313" key="6">
    <source>
        <dbReference type="Proteomes" id="UP000516437"/>
    </source>
</evidence>
<dbReference type="PANTHER" id="PTHR36766:SF40">
    <property type="entry name" value="DISEASE RESISTANCE PROTEIN RGA3"/>
    <property type="match status" value="1"/>
</dbReference>
<dbReference type="InterPro" id="IPR032675">
    <property type="entry name" value="LRR_dom_sf"/>
</dbReference>
<feature type="domain" description="NB-ARC" evidence="3">
    <location>
        <begin position="67"/>
        <end position="124"/>
    </location>
</feature>
<dbReference type="InterPro" id="IPR002182">
    <property type="entry name" value="NB-ARC"/>
</dbReference>
<sequence length="632" mass="70597">GRVDDKEAIIKLLLSEEVSVNGLCVITIVGMGGVGKTTLAQLVYDDKRVKEIFDLKIGFKIHENDLDWETLSAPFKYGAQGSRVVVTTRGEHVALAMHSNSTYRLKQLPEEDCWSLFAQNAFREGESRAQPELEGIAKQIAKKCNGLPLAAKTIGSLVFLKVLSMVVLDSLQPPANFKELTIKSYSGRSFPDWVGRSSFSKITHLSLSNCKSCHVLPPIWQLPSLEHLEIDGFNAIVTMGPEFYGIGCSPIKPFVALRSLWFTNMPEWEKWMSCFGAENGDGPFFTNLEHLGISNCPKLTGALPIHLPSLIGLWILDCPMLTGALPIHLPSLAHLGIRNCSRLELPARLEELTIDGNDVLAGIIDPNVCLLSTLKRLKISNCSKLELPMHFSFPSLQTLELTNSCDSLRSLPLDFISKINYITIAGCRNLDSLEQHHEHNLVAACIEIEDCPNLVSFPNGGLRAPTLTTFNIRNCRSLKSLPYKMHILLPSLQYLGIRDCPEIESFPEGGLPSTLFVICIFNCDKLVASRMGWGLQKFTSLEVFRIEGKSEDVKSFSEEGLLPNSLRYLEVSGFPNMEALDNKDLQHLTSLVRLVIFRCPKFQFQSEERLPPSLRHLQIQKCPSLKKQLRRK</sequence>
<dbReference type="GO" id="GO:0043531">
    <property type="term" value="F:ADP binding"/>
    <property type="evidence" value="ECO:0007669"/>
    <property type="project" value="InterPro"/>
</dbReference>
<dbReference type="Gene3D" id="3.40.50.300">
    <property type="entry name" value="P-loop containing nucleotide triphosphate hydrolases"/>
    <property type="match status" value="1"/>
</dbReference>
<gene>
    <name evidence="5" type="ORF">CJ030_MR0G007898</name>
</gene>
<comment type="caution">
    <text evidence="5">The sequence shown here is derived from an EMBL/GenBank/DDBJ whole genome shotgun (WGS) entry which is preliminary data.</text>
</comment>
<evidence type="ECO:0000313" key="5">
    <source>
        <dbReference type="EMBL" id="KAB1200188.1"/>
    </source>
</evidence>
<feature type="domain" description="R13L1/DRL21-like LRR repeat region" evidence="4">
    <location>
        <begin position="166"/>
        <end position="232"/>
    </location>
</feature>
<accession>A0A6A1UJM3</accession>
<keyword evidence="6" id="KW-1185">Reference proteome</keyword>
<keyword evidence="2" id="KW-0611">Plant defense</keyword>
<dbReference type="SUPFAM" id="SSF52540">
    <property type="entry name" value="P-loop containing nucleoside triphosphate hydrolases"/>
    <property type="match status" value="1"/>
</dbReference>
<name>A0A6A1UJM3_9ROSI</name>
<feature type="non-terminal residue" evidence="5">
    <location>
        <position position="1"/>
    </location>
</feature>
<dbReference type="EMBL" id="RXIC02000204">
    <property type="protein sequence ID" value="KAB1200188.1"/>
    <property type="molecule type" value="Genomic_DNA"/>
</dbReference>
<proteinExistence type="predicted"/>
<evidence type="ECO:0000259" key="4">
    <source>
        <dbReference type="Pfam" id="PF25019"/>
    </source>
</evidence>
<keyword evidence="1" id="KW-0433">Leucine-rich repeat</keyword>
<dbReference type="SUPFAM" id="SSF52058">
    <property type="entry name" value="L domain-like"/>
    <property type="match status" value="1"/>
</dbReference>
<protein>
    <recommendedName>
        <fullName evidence="7">NB-ARC domain-containing protein</fullName>
    </recommendedName>
</protein>
<dbReference type="InterPro" id="IPR056789">
    <property type="entry name" value="LRR_R13L1-DRL21"/>
</dbReference>
<evidence type="ECO:0000259" key="3">
    <source>
        <dbReference type="Pfam" id="PF00931"/>
    </source>
</evidence>